<evidence type="ECO:0000256" key="3">
    <source>
        <dbReference type="ARBA" id="ARBA00023125"/>
    </source>
</evidence>
<evidence type="ECO:0000313" key="9">
    <source>
        <dbReference type="Proteomes" id="UP001140206"/>
    </source>
</evidence>
<dbReference type="FunFam" id="1.10.10.60:FF:000032">
    <property type="entry name" value="Zinc finger and SCAN domain-containing 20"/>
    <property type="match status" value="1"/>
</dbReference>
<dbReference type="PANTHER" id="PTHR21654:SF66">
    <property type="entry name" value="TRIHELIX TRANSCRIPTION FACTOR GT-3B"/>
    <property type="match status" value="1"/>
</dbReference>
<gene>
    <name evidence="8" type="ORF">LUZ62_056981</name>
</gene>
<dbReference type="CDD" id="cd12203">
    <property type="entry name" value="GT1"/>
    <property type="match status" value="1"/>
</dbReference>
<proteinExistence type="predicted"/>
<comment type="caution">
    <text evidence="8">The sequence shown here is derived from an EMBL/GenBank/DDBJ whole genome shotgun (WGS) entry which is preliminary data.</text>
</comment>
<dbReference type="Gene3D" id="1.10.10.60">
    <property type="entry name" value="Homeodomain-like"/>
    <property type="match status" value="1"/>
</dbReference>
<reference evidence="8" key="1">
    <citation type="submission" date="2022-08" db="EMBL/GenBank/DDBJ databases">
        <authorList>
            <person name="Marques A."/>
        </authorList>
    </citation>
    <scope>NUCLEOTIDE SEQUENCE</scope>
    <source>
        <strain evidence="8">RhyPub2mFocal</strain>
        <tissue evidence="8">Leaves</tissue>
    </source>
</reference>
<feature type="domain" description="Myb-like" evidence="7">
    <location>
        <begin position="52"/>
        <end position="108"/>
    </location>
</feature>
<keyword evidence="9" id="KW-1185">Reference proteome</keyword>
<name>A0AAV8DXK5_9POAL</name>
<evidence type="ECO:0000259" key="7">
    <source>
        <dbReference type="PROSITE" id="PS50090"/>
    </source>
</evidence>
<dbReference type="PANTHER" id="PTHR21654">
    <property type="entry name" value="FI21293P1"/>
    <property type="match status" value="1"/>
</dbReference>
<keyword evidence="4" id="KW-0804">Transcription</keyword>
<dbReference type="SMART" id="SM00717">
    <property type="entry name" value="SANT"/>
    <property type="match status" value="1"/>
</dbReference>
<sequence length="302" mass="35877">MEEHFQHFHFTNPYLNIPPPIPPIPTPPQLPPILPPQPVQSEPIDRERLPQWTHTETAEFLSIRADLDVSFMSTKRNKPLWEAISARLQQKGFSRTPDQCKSKWKNLVTRFKGSEAMEDAGKQFPFYEEMRAIFSRRMDRSIAMDKKKGKGVQAEGKEWNEEDEERDDDDEEEEVEDDDELNTLDDRSKKKRKMADKKRGGIEWEVKLALHAIIKQQMEMQTRWVEESEVREAQRREKEEKWRRTMIGLCEERLALTRRWREREEERNARAEARAERQHSLITSILAKLAEDESRVLQAFPR</sequence>
<keyword evidence="2" id="KW-0805">Transcription regulation</keyword>
<evidence type="ECO:0000256" key="5">
    <source>
        <dbReference type="ARBA" id="ARBA00023242"/>
    </source>
</evidence>
<comment type="subcellular location">
    <subcellularLocation>
        <location evidence="1">Nucleus</location>
    </subcellularLocation>
</comment>
<dbReference type="PROSITE" id="PS50090">
    <property type="entry name" value="MYB_LIKE"/>
    <property type="match status" value="1"/>
</dbReference>
<evidence type="ECO:0000256" key="6">
    <source>
        <dbReference type="SAM" id="MobiDB-lite"/>
    </source>
</evidence>
<evidence type="ECO:0000256" key="4">
    <source>
        <dbReference type="ARBA" id="ARBA00023163"/>
    </source>
</evidence>
<dbReference type="GO" id="GO:0003677">
    <property type="term" value="F:DNA binding"/>
    <property type="evidence" value="ECO:0007669"/>
    <property type="project" value="UniProtKB-KW"/>
</dbReference>
<protein>
    <submittedName>
        <fullName evidence="8">Trihelix transcription factor GT-3b</fullName>
    </submittedName>
</protein>
<organism evidence="8 9">
    <name type="scientific">Rhynchospora pubera</name>
    <dbReference type="NCBI Taxonomy" id="906938"/>
    <lineage>
        <taxon>Eukaryota</taxon>
        <taxon>Viridiplantae</taxon>
        <taxon>Streptophyta</taxon>
        <taxon>Embryophyta</taxon>
        <taxon>Tracheophyta</taxon>
        <taxon>Spermatophyta</taxon>
        <taxon>Magnoliopsida</taxon>
        <taxon>Liliopsida</taxon>
        <taxon>Poales</taxon>
        <taxon>Cyperaceae</taxon>
        <taxon>Cyperoideae</taxon>
        <taxon>Rhynchosporeae</taxon>
        <taxon>Rhynchospora</taxon>
    </lineage>
</organism>
<evidence type="ECO:0000256" key="2">
    <source>
        <dbReference type="ARBA" id="ARBA00023015"/>
    </source>
</evidence>
<evidence type="ECO:0000256" key="1">
    <source>
        <dbReference type="ARBA" id="ARBA00004123"/>
    </source>
</evidence>
<dbReference type="InterPro" id="IPR044822">
    <property type="entry name" value="Myb_DNA-bind_4"/>
</dbReference>
<keyword evidence="3" id="KW-0238">DNA-binding</keyword>
<feature type="compositionally biased region" description="Acidic residues" evidence="6">
    <location>
        <begin position="160"/>
        <end position="183"/>
    </location>
</feature>
<dbReference type="EMBL" id="JAMFTS010000003">
    <property type="protein sequence ID" value="KAJ4772724.1"/>
    <property type="molecule type" value="Genomic_DNA"/>
</dbReference>
<dbReference type="GO" id="GO:0005634">
    <property type="term" value="C:nucleus"/>
    <property type="evidence" value="ECO:0007669"/>
    <property type="project" value="UniProtKB-SubCell"/>
</dbReference>
<dbReference type="GO" id="GO:0006355">
    <property type="term" value="P:regulation of DNA-templated transcription"/>
    <property type="evidence" value="ECO:0007669"/>
    <property type="project" value="UniProtKB-ARBA"/>
</dbReference>
<accession>A0AAV8DXK5</accession>
<dbReference type="Proteomes" id="UP001140206">
    <property type="component" value="Chromosome 3"/>
</dbReference>
<dbReference type="Pfam" id="PF13837">
    <property type="entry name" value="Myb_DNA-bind_4"/>
    <property type="match status" value="1"/>
</dbReference>
<feature type="region of interest" description="Disordered" evidence="6">
    <location>
        <begin position="145"/>
        <end position="196"/>
    </location>
</feature>
<dbReference type="InterPro" id="IPR001005">
    <property type="entry name" value="SANT/Myb"/>
</dbReference>
<dbReference type="AlphaFoldDB" id="A0AAV8DXK5"/>
<evidence type="ECO:0000313" key="8">
    <source>
        <dbReference type="EMBL" id="KAJ4772724.1"/>
    </source>
</evidence>
<keyword evidence="5" id="KW-0539">Nucleus</keyword>